<organism evidence="1 2">
    <name type="scientific">Candidatus Kaiserbacteria bacterium RIFCSPHIGHO2_01_FULL_54_36b</name>
    <dbReference type="NCBI Taxonomy" id="1798483"/>
    <lineage>
        <taxon>Bacteria</taxon>
        <taxon>Candidatus Kaiseribacteriota</taxon>
    </lineage>
</organism>
<evidence type="ECO:0000313" key="2">
    <source>
        <dbReference type="Proteomes" id="UP000176445"/>
    </source>
</evidence>
<dbReference type="EMBL" id="MFKW01000068">
    <property type="protein sequence ID" value="OGG49752.1"/>
    <property type="molecule type" value="Genomic_DNA"/>
</dbReference>
<name>A0A1F6CLP7_9BACT</name>
<gene>
    <name evidence="1" type="ORF">A2704_06990</name>
</gene>
<sequence length="80" mass="9175">MHAALFISMITPTKTVPRDRLRFLEHEVARYRSLFISLVGEDAEGAYRPELVARVLKTASERPTKIFRGASHFFADPKRT</sequence>
<accession>A0A1F6CLP7</accession>
<protein>
    <submittedName>
        <fullName evidence="1">Uncharacterized protein</fullName>
    </submittedName>
</protein>
<proteinExistence type="predicted"/>
<dbReference type="Proteomes" id="UP000176445">
    <property type="component" value="Unassembled WGS sequence"/>
</dbReference>
<evidence type="ECO:0000313" key="1">
    <source>
        <dbReference type="EMBL" id="OGG49752.1"/>
    </source>
</evidence>
<reference evidence="1 2" key="1">
    <citation type="journal article" date="2016" name="Nat. Commun.">
        <title>Thousands of microbial genomes shed light on interconnected biogeochemical processes in an aquifer system.</title>
        <authorList>
            <person name="Anantharaman K."/>
            <person name="Brown C.T."/>
            <person name="Hug L.A."/>
            <person name="Sharon I."/>
            <person name="Castelle C.J."/>
            <person name="Probst A.J."/>
            <person name="Thomas B.C."/>
            <person name="Singh A."/>
            <person name="Wilkins M.J."/>
            <person name="Karaoz U."/>
            <person name="Brodie E.L."/>
            <person name="Williams K.H."/>
            <person name="Hubbard S.S."/>
            <person name="Banfield J.F."/>
        </authorList>
    </citation>
    <scope>NUCLEOTIDE SEQUENCE [LARGE SCALE GENOMIC DNA]</scope>
</reference>
<dbReference type="AlphaFoldDB" id="A0A1F6CLP7"/>
<comment type="caution">
    <text evidence="1">The sequence shown here is derived from an EMBL/GenBank/DDBJ whole genome shotgun (WGS) entry which is preliminary data.</text>
</comment>